<keyword evidence="8" id="KW-1185">Reference proteome</keyword>
<keyword evidence="4" id="KW-0560">Oxidoreductase</keyword>
<dbReference type="GO" id="GO:0016119">
    <property type="term" value="P:carotene metabolic process"/>
    <property type="evidence" value="ECO:0007669"/>
    <property type="project" value="TreeGrafter"/>
</dbReference>
<dbReference type="Proteomes" id="UP001408789">
    <property type="component" value="Unassembled WGS sequence"/>
</dbReference>
<protein>
    <recommendedName>
        <fullName evidence="5">beta-carotene 3-hydroxylase</fullName>
        <ecNumber evidence="5">1.14.15.24</ecNumber>
    </recommendedName>
</protein>
<evidence type="ECO:0000256" key="6">
    <source>
        <dbReference type="SAM" id="Phobius"/>
    </source>
</evidence>
<keyword evidence="6" id="KW-0812">Transmembrane</keyword>
<comment type="subcellular location">
    <subcellularLocation>
        <location evidence="1">Plastid</location>
        <location evidence="1">Chloroplast membrane</location>
        <topology evidence="1">Multi-pass membrane protein</topology>
    </subcellularLocation>
</comment>
<proteinExistence type="inferred from homology"/>
<sequence>MRSTSPPLSPPFLPYTYPSLSFLLFLKFPPSIQSTPKVPSSPMAAATIAVPCSSRPFLTAQTRHKPTSLSSQFPLSFKNFDPIARLRLRRTHTLTVCFVARDHKFEDKIVENNPPPSISGGEESLPEVEVIIPVVLDTKRLLEDKMARKKSERFTYLVAAIMSTLGITSMAVMAVYYRFSWQMEGGEIPYVEMFGTFALSVGAAVGMEYWARWAHEALWHASLWHMHESHHKPREGPFELNDVFAIINAVPAIALLNYGFFHKGIVPGLCFGAGSRCSEWRICSSTTAWFTKDSKWVPSQTFPTFGGLQPPISCITRRNLTEFLMACSWDLRSSKKWEGWRNWRRRFKEESNCIINEVMYIK</sequence>
<evidence type="ECO:0000256" key="2">
    <source>
        <dbReference type="ARBA" id="ARBA00009324"/>
    </source>
</evidence>
<dbReference type="InterPro" id="IPR045019">
    <property type="entry name" value="BETA-OHASE-like"/>
</dbReference>
<dbReference type="GO" id="GO:0010291">
    <property type="term" value="F:beta-carotene 3-hydroxylase activity"/>
    <property type="evidence" value="ECO:0007669"/>
    <property type="project" value="UniProtKB-EC"/>
</dbReference>
<keyword evidence="6" id="KW-0472">Membrane</keyword>
<comment type="caution">
    <text evidence="7">The sequence shown here is derived from an EMBL/GenBank/DDBJ whole genome shotgun (WGS) entry which is preliminary data.</text>
</comment>
<evidence type="ECO:0000256" key="4">
    <source>
        <dbReference type="ARBA" id="ARBA00023002"/>
    </source>
</evidence>
<name>A0AAP0C883_9ASTR</name>
<dbReference type="PANTHER" id="PTHR31899:SF9">
    <property type="entry name" value="BETA-CAROTENE 3-HYDROXYLASE 1, CHLOROPLASTIC"/>
    <property type="match status" value="1"/>
</dbReference>
<keyword evidence="6" id="KW-1133">Transmembrane helix</keyword>
<dbReference type="GO" id="GO:0031969">
    <property type="term" value="C:chloroplast membrane"/>
    <property type="evidence" value="ECO:0007669"/>
    <property type="project" value="UniProtKB-SubCell"/>
</dbReference>
<gene>
    <name evidence="7" type="ORF">SSX86_030477</name>
</gene>
<evidence type="ECO:0000256" key="1">
    <source>
        <dbReference type="ARBA" id="ARBA00004508"/>
    </source>
</evidence>
<feature type="transmembrane region" description="Helical" evidence="6">
    <location>
        <begin position="154"/>
        <end position="176"/>
    </location>
</feature>
<reference evidence="7 8" key="1">
    <citation type="submission" date="2024-04" db="EMBL/GenBank/DDBJ databases">
        <title>The reference genome of an endangered Asteraceae, Deinandra increscens subsp. villosa, native to the Central Coast of California.</title>
        <authorList>
            <person name="Guilliams M."/>
            <person name="Hasenstab-Lehman K."/>
            <person name="Meyer R."/>
            <person name="Mcevoy S."/>
        </authorList>
    </citation>
    <scope>NUCLEOTIDE SEQUENCE [LARGE SCALE GENOMIC DNA]</scope>
    <source>
        <tissue evidence="7">Leaf</tissue>
    </source>
</reference>
<dbReference type="GO" id="GO:0016123">
    <property type="term" value="P:xanthophyll biosynthetic process"/>
    <property type="evidence" value="ECO:0007669"/>
    <property type="project" value="TreeGrafter"/>
</dbReference>
<dbReference type="EC" id="1.14.15.24" evidence="5"/>
<evidence type="ECO:0000256" key="5">
    <source>
        <dbReference type="ARBA" id="ARBA00026097"/>
    </source>
</evidence>
<organism evidence="7 8">
    <name type="scientific">Deinandra increscens subsp. villosa</name>
    <dbReference type="NCBI Taxonomy" id="3103831"/>
    <lineage>
        <taxon>Eukaryota</taxon>
        <taxon>Viridiplantae</taxon>
        <taxon>Streptophyta</taxon>
        <taxon>Embryophyta</taxon>
        <taxon>Tracheophyta</taxon>
        <taxon>Spermatophyta</taxon>
        <taxon>Magnoliopsida</taxon>
        <taxon>eudicotyledons</taxon>
        <taxon>Gunneridae</taxon>
        <taxon>Pentapetalae</taxon>
        <taxon>asterids</taxon>
        <taxon>campanulids</taxon>
        <taxon>Asterales</taxon>
        <taxon>Asteraceae</taxon>
        <taxon>Asteroideae</taxon>
        <taxon>Heliantheae alliance</taxon>
        <taxon>Madieae</taxon>
        <taxon>Madiinae</taxon>
        <taxon>Deinandra</taxon>
    </lineage>
</organism>
<accession>A0AAP0C883</accession>
<evidence type="ECO:0000313" key="7">
    <source>
        <dbReference type="EMBL" id="KAK9050553.1"/>
    </source>
</evidence>
<dbReference type="PANTHER" id="PTHR31899">
    <property type="entry name" value="BETA-CAROTENE 3-HYDROXYLASE 1, CHLOROPLASTIC"/>
    <property type="match status" value="1"/>
</dbReference>
<evidence type="ECO:0000256" key="3">
    <source>
        <dbReference type="ARBA" id="ARBA00022746"/>
    </source>
</evidence>
<dbReference type="AlphaFoldDB" id="A0AAP0C883"/>
<comment type="similarity">
    <text evidence="2">Belongs to the sterol desaturase family.</text>
</comment>
<dbReference type="EMBL" id="JBCNJP010001158">
    <property type="protein sequence ID" value="KAK9050553.1"/>
    <property type="molecule type" value="Genomic_DNA"/>
</dbReference>
<keyword evidence="3" id="KW-0125">Carotenoid biosynthesis</keyword>
<evidence type="ECO:0000313" key="8">
    <source>
        <dbReference type="Proteomes" id="UP001408789"/>
    </source>
</evidence>